<dbReference type="InterPro" id="IPR012036">
    <property type="entry name" value="Phage_Mu_Gp28"/>
</dbReference>
<evidence type="ECO:0008006" key="3">
    <source>
        <dbReference type="Google" id="ProtNLM"/>
    </source>
</evidence>
<dbReference type="Proteomes" id="UP001196565">
    <property type="component" value="Unassembled WGS sequence"/>
</dbReference>
<dbReference type="Gene3D" id="3.40.50.300">
    <property type="entry name" value="P-loop containing nucleotide triphosphate hydrolases"/>
    <property type="match status" value="1"/>
</dbReference>
<proteinExistence type="predicted"/>
<dbReference type="EMBL" id="JAHYBZ010000021">
    <property type="protein sequence ID" value="MBW6402069.1"/>
    <property type="molecule type" value="Genomic_DNA"/>
</dbReference>
<protein>
    <recommendedName>
        <fullName evidence="3">Mu-like prophage FluMu protein gp28</fullName>
    </recommendedName>
</protein>
<name>A0ABS7AIB7_9PROT</name>
<dbReference type="RefSeq" id="WP_219766935.1">
    <property type="nucleotide sequence ID" value="NZ_JAHYBZ010000021.1"/>
</dbReference>
<accession>A0ABS7AIB7</accession>
<reference evidence="1 2" key="1">
    <citation type="submission" date="2021-07" db="EMBL/GenBank/DDBJ databases">
        <authorList>
            <person name="So Y."/>
        </authorList>
    </citation>
    <scope>NUCLEOTIDE SEQUENCE [LARGE SCALE GENOMIC DNA]</scope>
    <source>
        <strain evidence="1 2">HJA6</strain>
    </source>
</reference>
<organism evidence="1 2">
    <name type="scientific">Roseomonas alba</name>
    <dbReference type="NCBI Taxonomy" id="2846776"/>
    <lineage>
        <taxon>Bacteria</taxon>
        <taxon>Pseudomonadati</taxon>
        <taxon>Pseudomonadota</taxon>
        <taxon>Alphaproteobacteria</taxon>
        <taxon>Acetobacterales</taxon>
        <taxon>Roseomonadaceae</taxon>
        <taxon>Roseomonas</taxon>
    </lineage>
</organism>
<dbReference type="InterPro" id="IPR027417">
    <property type="entry name" value="P-loop_NTPase"/>
</dbReference>
<gene>
    <name evidence="1" type="ORF">KPL78_29755</name>
</gene>
<keyword evidence="2" id="KW-1185">Reference proteome</keyword>
<sequence length="520" mass="58293">MTAIALPDVFLSYQQELMSSVSHQAVTVVEKSRRTGYSWAIAADAALTAAATRAAGGSDVFYMGYNLEMAREFIDYVADWAKSLSPAAVEVREFLFTDPEHPEKEIKAFRVDFASGHKVLALPSVPRALRGMQGKVILDEAAFHDDLEELLKAAFALLIWGGKVVIISTHNGDANPFNGLINDIRAKRKPYHLLRCTFDDALRDGLYRRICYTQGKSWSAEAEAAWRAEIIAFYGSAADEELFCIPAAGSGTWLSAALIEARMEDGIPVLRWEPPPGFVLWSERQRLAEVRAWCEENLAPVVAALDPDDQHAFGWDFGRYHDLSVYWPLAIKKNMVRRTPFVIELRNVPSEEQQFILWYALDRTPRLRGGKMDATGPGFTTAENTMKRYGQRIEMVMLNEPWYREHMPPLKAAFEDGEIIIAKDREHFDDLRLVKLVRGVARVPDLRTGAPGKKRHGDGAVALALGHSASRSDPELYEYTPAALAAARAEAEEDRIAQRNRWIASGSRIRGDYPRLRGSL</sequence>
<evidence type="ECO:0000313" key="1">
    <source>
        <dbReference type="EMBL" id="MBW6402069.1"/>
    </source>
</evidence>
<dbReference type="PIRSF" id="PIRSF007056">
    <property type="entry name" value="UCP007056"/>
    <property type="match status" value="1"/>
</dbReference>
<evidence type="ECO:0000313" key="2">
    <source>
        <dbReference type="Proteomes" id="UP001196565"/>
    </source>
</evidence>
<dbReference type="Gene3D" id="3.30.420.240">
    <property type="match status" value="1"/>
</dbReference>
<comment type="caution">
    <text evidence="1">The sequence shown here is derived from an EMBL/GenBank/DDBJ whole genome shotgun (WGS) entry which is preliminary data.</text>
</comment>